<feature type="non-terminal residue" evidence="1">
    <location>
        <position position="47"/>
    </location>
</feature>
<name>A0A699KQN0_TANCI</name>
<organism evidence="1">
    <name type="scientific">Tanacetum cinerariifolium</name>
    <name type="common">Dalmatian daisy</name>
    <name type="synonym">Chrysanthemum cinerariifolium</name>
    <dbReference type="NCBI Taxonomy" id="118510"/>
    <lineage>
        <taxon>Eukaryota</taxon>
        <taxon>Viridiplantae</taxon>
        <taxon>Streptophyta</taxon>
        <taxon>Embryophyta</taxon>
        <taxon>Tracheophyta</taxon>
        <taxon>Spermatophyta</taxon>
        <taxon>Magnoliopsida</taxon>
        <taxon>eudicotyledons</taxon>
        <taxon>Gunneridae</taxon>
        <taxon>Pentapetalae</taxon>
        <taxon>asterids</taxon>
        <taxon>campanulids</taxon>
        <taxon>Asterales</taxon>
        <taxon>Asteraceae</taxon>
        <taxon>Asteroideae</taxon>
        <taxon>Anthemideae</taxon>
        <taxon>Anthemidinae</taxon>
        <taxon>Tanacetum</taxon>
    </lineage>
</organism>
<evidence type="ECO:0000313" key="1">
    <source>
        <dbReference type="EMBL" id="GFB05022.1"/>
    </source>
</evidence>
<reference evidence="1" key="1">
    <citation type="journal article" date="2019" name="Sci. Rep.">
        <title>Draft genome of Tanacetum cinerariifolium, the natural source of mosquito coil.</title>
        <authorList>
            <person name="Yamashiro T."/>
            <person name="Shiraishi A."/>
            <person name="Satake H."/>
            <person name="Nakayama K."/>
        </authorList>
    </citation>
    <scope>NUCLEOTIDE SEQUENCE</scope>
</reference>
<protein>
    <submittedName>
        <fullName evidence="1">Uncharacterized protein</fullName>
    </submittedName>
</protein>
<dbReference type="EMBL" id="BKCJ010541315">
    <property type="protein sequence ID" value="GFB05022.1"/>
    <property type="molecule type" value="Genomic_DNA"/>
</dbReference>
<sequence>MSSEFRLRWEAAKKAYEVSKKKDHTLMRLEEMKFLATSTKDLSEDDA</sequence>
<gene>
    <name evidence="1" type="ORF">Tci_676993</name>
</gene>
<accession>A0A699KQN0</accession>
<proteinExistence type="predicted"/>
<dbReference type="AlphaFoldDB" id="A0A699KQN0"/>
<comment type="caution">
    <text evidence="1">The sequence shown here is derived from an EMBL/GenBank/DDBJ whole genome shotgun (WGS) entry which is preliminary data.</text>
</comment>